<feature type="region of interest" description="Disordered" evidence="1">
    <location>
        <begin position="1"/>
        <end position="108"/>
    </location>
</feature>
<dbReference type="Gene3D" id="1.10.30.50">
    <property type="match status" value="1"/>
</dbReference>
<sequence>MPSGVYDRSDQSNWKPNSGRFKKGEHRSPETEFKKGVSTPNQFKKGEHRYHMPHGHGHFNEPEYIKKQSDTHKGQHSSPKTEFKRGEHPSPDTEFKESIPGGVSSEDMQIRNSPEYRYWRSAVYKRDDYTCQQCGKRGGRLEAHHIKPFATHPELRLDVDNGFTLCKSCHRGGDARCRQTNPQ</sequence>
<keyword evidence="4" id="KW-0378">Hydrolase</keyword>
<dbReference type="EMBL" id="MT142537">
    <property type="protein sequence ID" value="QJA84844.1"/>
    <property type="molecule type" value="Genomic_DNA"/>
</dbReference>
<dbReference type="SMART" id="SM00507">
    <property type="entry name" value="HNHc"/>
    <property type="match status" value="1"/>
</dbReference>
<accession>A0A6M3KTS9</accession>
<feature type="compositionally biased region" description="Basic residues" evidence="1">
    <location>
        <begin position="46"/>
        <end position="57"/>
    </location>
</feature>
<feature type="domain" description="HNH nuclease" evidence="2">
    <location>
        <begin position="118"/>
        <end position="171"/>
    </location>
</feature>
<dbReference type="GO" id="GO:0004519">
    <property type="term" value="F:endonuclease activity"/>
    <property type="evidence" value="ECO:0007669"/>
    <property type="project" value="UniProtKB-KW"/>
</dbReference>
<keyword evidence="4" id="KW-0540">Nuclease</keyword>
<dbReference type="GO" id="GO:0008270">
    <property type="term" value="F:zinc ion binding"/>
    <property type="evidence" value="ECO:0007669"/>
    <property type="project" value="InterPro"/>
</dbReference>
<evidence type="ECO:0000256" key="1">
    <source>
        <dbReference type="SAM" id="MobiDB-lite"/>
    </source>
</evidence>
<feature type="compositionally biased region" description="Basic and acidic residues" evidence="1">
    <location>
        <begin position="58"/>
        <end position="97"/>
    </location>
</feature>
<dbReference type="Pfam" id="PF01844">
    <property type="entry name" value="HNH"/>
    <property type="match status" value="1"/>
</dbReference>
<reference evidence="4" key="1">
    <citation type="submission" date="2020-03" db="EMBL/GenBank/DDBJ databases">
        <title>The deep terrestrial virosphere.</title>
        <authorList>
            <person name="Holmfeldt K."/>
            <person name="Nilsson E."/>
            <person name="Simone D."/>
            <person name="Lopez-Fernandez M."/>
            <person name="Wu X."/>
            <person name="de Brujin I."/>
            <person name="Lundin D."/>
            <person name="Andersson A."/>
            <person name="Bertilsson S."/>
            <person name="Dopson M."/>
        </authorList>
    </citation>
    <scope>NUCLEOTIDE SEQUENCE</scope>
    <source>
        <strain evidence="3">MM415A02550</strain>
        <strain evidence="4">MM415B02340</strain>
    </source>
</reference>
<dbReference type="AlphaFoldDB" id="A0A6M3KTS9"/>
<organism evidence="4">
    <name type="scientific">viral metagenome</name>
    <dbReference type="NCBI Taxonomy" id="1070528"/>
    <lineage>
        <taxon>unclassified sequences</taxon>
        <taxon>metagenomes</taxon>
        <taxon>organismal metagenomes</taxon>
    </lineage>
</organism>
<evidence type="ECO:0000259" key="2">
    <source>
        <dbReference type="SMART" id="SM00507"/>
    </source>
</evidence>
<dbReference type="InterPro" id="IPR003615">
    <property type="entry name" value="HNH_nuc"/>
</dbReference>
<feature type="compositionally biased region" description="Basic and acidic residues" evidence="1">
    <location>
        <begin position="26"/>
        <end position="35"/>
    </location>
</feature>
<gene>
    <name evidence="3" type="ORF">MM415A02550_0007</name>
    <name evidence="4" type="ORF">MM415B02340_0004</name>
</gene>
<evidence type="ECO:0000313" key="3">
    <source>
        <dbReference type="EMBL" id="QJA72947.1"/>
    </source>
</evidence>
<name>A0A6M3KTS9_9ZZZZ</name>
<dbReference type="GO" id="GO:0003676">
    <property type="term" value="F:nucleic acid binding"/>
    <property type="evidence" value="ECO:0007669"/>
    <property type="project" value="InterPro"/>
</dbReference>
<evidence type="ECO:0000313" key="4">
    <source>
        <dbReference type="EMBL" id="QJA84844.1"/>
    </source>
</evidence>
<keyword evidence="4" id="KW-0255">Endonuclease</keyword>
<protein>
    <submittedName>
        <fullName evidence="4">Putative homing endonuclease</fullName>
    </submittedName>
</protein>
<proteinExistence type="predicted"/>
<dbReference type="EMBL" id="MT141990">
    <property type="protein sequence ID" value="QJA72947.1"/>
    <property type="molecule type" value="Genomic_DNA"/>
</dbReference>
<dbReference type="InterPro" id="IPR002711">
    <property type="entry name" value="HNH"/>
</dbReference>
<dbReference type="CDD" id="cd00085">
    <property type="entry name" value="HNHc"/>
    <property type="match status" value="1"/>
</dbReference>